<keyword evidence="1" id="KW-0472">Membrane</keyword>
<dbReference type="EMBL" id="JAVIZX010000001">
    <property type="protein sequence ID" value="MDR6215571.1"/>
    <property type="molecule type" value="Genomic_DNA"/>
</dbReference>
<comment type="caution">
    <text evidence="3">The sequence shown here is derived from an EMBL/GenBank/DDBJ whole genome shotgun (WGS) entry which is preliminary data.</text>
</comment>
<dbReference type="PANTHER" id="PTHR30336:SF20">
    <property type="entry name" value="DUF218 DOMAIN-CONTAINING PROTEIN"/>
    <property type="match status" value="1"/>
</dbReference>
<dbReference type="Gene3D" id="3.40.50.620">
    <property type="entry name" value="HUPs"/>
    <property type="match status" value="1"/>
</dbReference>
<sequence length="273" mass="29486">MNPVPLGPAHQAPGGSTLVRTVMAAAGAVLLLDALVLMALLHFNVGVIVPAMMGAGLLALSARWPQLARWRQGHAGRTWLWRLAWTAFALWVVSVLWFWEVLRGVGMDPADAPPVQAIVVLGSSTRDGQPRPPLAARLDTAAELARLQPGAWVVVSGGVDFGETESEGEVMARYLRERHGLPAERLLVERESTSTDQNFSLSRPLLQARGVGPAAPTAVVTSDFHLRRSMGIARAQGLTAAVPVRAPTPLATRYNAWLREYFATLSSWALREV</sequence>
<feature type="transmembrane region" description="Helical" evidence="1">
    <location>
        <begin position="47"/>
        <end position="67"/>
    </location>
</feature>
<dbReference type="PANTHER" id="PTHR30336">
    <property type="entry name" value="INNER MEMBRANE PROTEIN, PROBABLE PERMEASE"/>
    <property type="match status" value="1"/>
</dbReference>
<dbReference type="InterPro" id="IPR003848">
    <property type="entry name" value="DUF218"/>
</dbReference>
<proteinExistence type="predicted"/>
<protein>
    <submittedName>
        <fullName evidence="3">Uncharacterized SAM-binding protein YcdF (DUF218 family)</fullName>
    </submittedName>
</protein>
<keyword evidence="1" id="KW-1133">Transmembrane helix</keyword>
<dbReference type="RefSeq" id="WP_309830315.1">
    <property type="nucleotide sequence ID" value="NZ_JAVIZX010000001.1"/>
</dbReference>
<reference evidence="3 4" key="1">
    <citation type="submission" date="2023-08" db="EMBL/GenBank/DDBJ databases">
        <title>Functional and genomic diversity of the sorghum phyllosphere microbiome.</title>
        <authorList>
            <person name="Shade A."/>
        </authorList>
    </citation>
    <scope>NUCLEOTIDE SEQUENCE [LARGE SCALE GENOMIC DNA]</scope>
    <source>
        <strain evidence="3 4">SORGH_AS_0335</strain>
    </source>
</reference>
<dbReference type="Proteomes" id="UP001267710">
    <property type="component" value="Unassembled WGS sequence"/>
</dbReference>
<evidence type="ECO:0000259" key="2">
    <source>
        <dbReference type="Pfam" id="PF02698"/>
    </source>
</evidence>
<organism evidence="3 4">
    <name type="scientific">Paracidovorax wautersii</name>
    <dbReference type="NCBI Taxonomy" id="1177982"/>
    <lineage>
        <taxon>Bacteria</taxon>
        <taxon>Pseudomonadati</taxon>
        <taxon>Pseudomonadota</taxon>
        <taxon>Betaproteobacteria</taxon>
        <taxon>Burkholderiales</taxon>
        <taxon>Comamonadaceae</taxon>
        <taxon>Paracidovorax</taxon>
    </lineage>
</organism>
<dbReference type="InterPro" id="IPR051599">
    <property type="entry name" value="Cell_Envelope_Assoc"/>
</dbReference>
<dbReference type="Pfam" id="PF02698">
    <property type="entry name" value="DUF218"/>
    <property type="match status" value="1"/>
</dbReference>
<evidence type="ECO:0000256" key="1">
    <source>
        <dbReference type="SAM" id="Phobius"/>
    </source>
</evidence>
<evidence type="ECO:0000313" key="4">
    <source>
        <dbReference type="Proteomes" id="UP001267710"/>
    </source>
</evidence>
<gene>
    <name evidence="3" type="ORF">QE399_003260</name>
</gene>
<feature type="transmembrane region" description="Helical" evidence="1">
    <location>
        <begin position="79"/>
        <end position="99"/>
    </location>
</feature>
<dbReference type="CDD" id="cd06259">
    <property type="entry name" value="YdcF-like"/>
    <property type="match status" value="1"/>
</dbReference>
<accession>A0ABU1IF43</accession>
<keyword evidence="4" id="KW-1185">Reference proteome</keyword>
<feature type="domain" description="DUF218" evidence="2">
    <location>
        <begin position="116"/>
        <end position="262"/>
    </location>
</feature>
<name>A0ABU1IF43_9BURK</name>
<evidence type="ECO:0000313" key="3">
    <source>
        <dbReference type="EMBL" id="MDR6215571.1"/>
    </source>
</evidence>
<dbReference type="InterPro" id="IPR014729">
    <property type="entry name" value="Rossmann-like_a/b/a_fold"/>
</dbReference>
<keyword evidence="1" id="KW-0812">Transmembrane</keyword>